<organism evidence="1">
    <name type="scientific">termite gut metagenome</name>
    <dbReference type="NCBI Taxonomy" id="433724"/>
    <lineage>
        <taxon>unclassified sequences</taxon>
        <taxon>metagenomes</taxon>
        <taxon>organismal metagenomes</taxon>
    </lineage>
</organism>
<reference evidence="1" key="1">
    <citation type="submission" date="2019-03" db="EMBL/GenBank/DDBJ databases">
        <title>Single cell metagenomics reveals metabolic interactions within the superorganism composed of flagellate Streblomastix strix and complex community of Bacteroidetes bacteria on its surface.</title>
        <authorList>
            <person name="Treitli S.C."/>
            <person name="Kolisko M."/>
            <person name="Husnik F."/>
            <person name="Keeling P."/>
            <person name="Hampl V."/>
        </authorList>
    </citation>
    <scope>NUCLEOTIDE SEQUENCE</scope>
    <source>
        <strain evidence="1">STM</strain>
    </source>
</reference>
<comment type="caution">
    <text evidence="1">The sequence shown here is derived from an EMBL/GenBank/DDBJ whole genome shotgun (WGS) entry which is preliminary data.</text>
</comment>
<proteinExistence type="predicted"/>
<protein>
    <submittedName>
        <fullName evidence="1">Uncharacterized protein</fullName>
    </submittedName>
</protein>
<sequence>MINKLSTLFSTPHFQLSTWVWACPRWGQAFRYNLVGACQPQQGFPLQSFTQRYKIILTASKKPVRFDWKMFL</sequence>
<dbReference type="AlphaFoldDB" id="A0A5J4QS15"/>
<dbReference type="EMBL" id="SNRY01002751">
    <property type="protein sequence ID" value="KAA6323670.1"/>
    <property type="molecule type" value="Genomic_DNA"/>
</dbReference>
<evidence type="ECO:0000313" key="1">
    <source>
        <dbReference type="EMBL" id="KAA6323670.1"/>
    </source>
</evidence>
<gene>
    <name evidence="1" type="ORF">EZS27_026912</name>
</gene>
<accession>A0A5J4QS15</accession>
<name>A0A5J4QS15_9ZZZZ</name>